<gene>
    <name evidence="4" type="ORF">PO878_10915</name>
</gene>
<accession>A0AAE9Y697</accession>
<dbReference type="RefSeq" id="WP_272734534.1">
    <property type="nucleotide sequence ID" value="NZ_CP116942.1"/>
</dbReference>
<protein>
    <submittedName>
        <fullName evidence="4">MlaD family protein</fullName>
    </submittedName>
</protein>
<dbReference type="InterPro" id="IPR052336">
    <property type="entry name" value="MlaD_Phospholipid_Transporter"/>
</dbReference>
<organism evidence="4 5">
    <name type="scientific">Iamia majanohamensis</name>
    <dbReference type="NCBI Taxonomy" id="467976"/>
    <lineage>
        <taxon>Bacteria</taxon>
        <taxon>Bacillati</taxon>
        <taxon>Actinomycetota</taxon>
        <taxon>Acidimicrobiia</taxon>
        <taxon>Acidimicrobiales</taxon>
        <taxon>Iamiaceae</taxon>
        <taxon>Iamia</taxon>
    </lineage>
</organism>
<keyword evidence="5" id="KW-1185">Reference proteome</keyword>
<dbReference type="Pfam" id="PF02470">
    <property type="entry name" value="MlaD"/>
    <property type="match status" value="1"/>
</dbReference>
<evidence type="ECO:0000256" key="1">
    <source>
        <dbReference type="SAM" id="MobiDB-lite"/>
    </source>
</evidence>
<evidence type="ECO:0000259" key="2">
    <source>
        <dbReference type="Pfam" id="PF02470"/>
    </source>
</evidence>
<sequence>MAGRDAVSKGHRAVAALAVACLVTAGVTVGVRAAYGAFDDSMEVTGTFARAGQSLKEGSDVLYRGVPVGEVDDVELVGQEVRLTLALEQDRRVPTDVEAVIAPKTLFGEKSVELRGGRPAGGPYLTDGAELADTRAGLEVEELIAAADPVLRGIDTTELARLTTSLTQVLQGEGRRINRALEPTVAAAGLLEDTIDAQLRLLDANARFAEELRTIGPDVNGAGEQLNLLLPTLNQARGDYVRFLRTLGPLADDVADLLVTVRPDLDRLLVDGGNVTRVLLAREDDISATVRGLATYFQTFAEGISAETFDDGSKAAFFKVFVVFDDLSDILCAIVDPGVALPPELRSVLGTIGGGLLEGSGLIDCGGAGEGADGAVPGAPTGPLPPLDELAQPYLGATAAPDPSAPTGLGAVVDPALGGPG</sequence>
<dbReference type="Proteomes" id="UP001216390">
    <property type="component" value="Chromosome"/>
</dbReference>
<dbReference type="PANTHER" id="PTHR33371:SF4">
    <property type="entry name" value="INTERMEMBRANE PHOSPHOLIPID TRANSPORT SYSTEM BINDING PROTEIN MLAD"/>
    <property type="match status" value="1"/>
</dbReference>
<dbReference type="EMBL" id="CP116942">
    <property type="protein sequence ID" value="WCO65009.1"/>
    <property type="molecule type" value="Genomic_DNA"/>
</dbReference>
<dbReference type="InterPro" id="IPR005693">
    <property type="entry name" value="Mce"/>
</dbReference>
<dbReference type="AlphaFoldDB" id="A0AAE9Y697"/>
<dbReference type="NCBIfam" id="TIGR00996">
    <property type="entry name" value="Mtu_fam_mce"/>
    <property type="match status" value="1"/>
</dbReference>
<proteinExistence type="predicted"/>
<dbReference type="Pfam" id="PF11887">
    <property type="entry name" value="Mce4_CUP1"/>
    <property type="match status" value="1"/>
</dbReference>
<feature type="domain" description="Mammalian cell entry C-terminal" evidence="3">
    <location>
        <begin position="125"/>
        <end position="300"/>
    </location>
</feature>
<dbReference type="PANTHER" id="PTHR33371">
    <property type="entry name" value="INTERMEMBRANE PHOSPHOLIPID TRANSPORT SYSTEM BINDING PROTEIN MLAD-RELATED"/>
    <property type="match status" value="1"/>
</dbReference>
<feature type="region of interest" description="Disordered" evidence="1">
    <location>
        <begin position="373"/>
        <end position="421"/>
    </location>
</feature>
<dbReference type="KEGG" id="ima:PO878_10915"/>
<evidence type="ECO:0000259" key="3">
    <source>
        <dbReference type="Pfam" id="PF11887"/>
    </source>
</evidence>
<name>A0AAE9Y697_9ACTN</name>
<dbReference type="InterPro" id="IPR024516">
    <property type="entry name" value="Mce_C"/>
</dbReference>
<feature type="domain" description="Mce/MlaD" evidence="2">
    <location>
        <begin position="43"/>
        <end position="116"/>
    </location>
</feature>
<evidence type="ECO:0000313" key="5">
    <source>
        <dbReference type="Proteomes" id="UP001216390"/>
    </source>
</evidence>
<dbReference type="InterPro" id="IPR003399">
    <property type="entry name" value="Mce/MlaD"/>
</dbReference>
<reference evidence="4" key="1">
    <citation type="submission" date="2023-01" db="EMBL/GenBank/DDBJ databases">
        <title>The diversity of Class Acidimicrobiia in South China Sea sediment environments and the proposal of Iamia marina sp. nov., a novel species of the genus Iamia.</title>
        <authorList>
            <person name="He Y."/>
            <person name="Tian X."/>
        </authorList>
    </citation>
    <scope>NUCLEOTIDE SEQUENCE</scope>
    <source>
        <strain evidence="4">DSM 19957</strain>
    </source>
</reference>
<evidence type="ECO:0000313" key="4">
    <source>
        <dbReference type="EMBL" id="WCO65009.1"/>
    </source>
</evidence>